<dbReference type="OrthoDB" id="156285at2"/>
<dbReference type="RefSeq" id="WP_141887661.1">
    <property type="nucleotide sequence ID" value="NZ_BAAAUY010000020.1"/>
</dbReference>
<dbReference type="InterPro" id="IPR036388">
    <property type="entry name" value="WH-like_DNA-bd_sf"/>
</dbReference>
<evidence type="ECO:0000256" key="3">
    <source>
        <dbReference type="ARBA" id="ARBA00023125"/>
    </source>
</evidence>
<accession>A0A542Y8S4</accession>
<dbReference type="InterPro" id="IPR050707">
    <property type="entry name" value="HTH_MetabolicPath_Reg"/>
</dbReference>
<dbReference type="PANTHER" id="PTHR30136:SF24">
    <property type="entry name" value="HTH-TYPE TRANSCRIPTIONAL REPRESSOR ALLR"/>
    <property type="match status" value="1"/>
</dbReference>
<evidence type="ECO:0000259" key="7">
    <source>
        <dbReference type="PROSITE" id="PS51077"/>
    </source>
</evidence>
<dbReference type="InterPro" id="IPR029016">
    <property type="entry name" value="GAF-like_dom_sf"/>
</dbReference>
<dbReference type="SUPFAM" id="SSF55781">
    <property type="entry name" value="GAF domain-like"/>
    <property type="match status" value="1"/>
</dbReference>
<comment type="function">
    <text evidence="5">May be an activator protein for the gylABX operon.</text>
</comment>
<dbReference type="PROSITE" id="PS51078">
    <property type="entry name" value="ICLR_ED"/>
    <property type="match status" value="1"/>
</dbReference>
<sequence length="241" mass="25582">MTGEAARGGSQTLARGIRILEALASSHRNLTIEELARSLDVHRSIAYRLLRTLEDHGLVVRDDAGKVGLGVGLTALASNVSRDLQTAALPHLDTVANELGVSCLLVVYLNSQEAMTLTSAAPHRHSGVVVYDPGFRHPLTRGAPGKAILSAMPRSAWPAEVPESLWEELEASRVAGFTSSTDEVIPSLHSIAVPLSVPGQPQAAVAVVHMSFAEPDELVAARLRRAADGIRADLGLGRRFS</sequence>
<evidence type="ECO:0000256" key="2">
    <source>
        <dbReference type="ARBA" id="ARBA00023015"/>
    </source>
</evidence>
<evidence type="ECO:0000256" key="5">
    <source>
        <dbReference type="ARBA" id="ARBA00058938"/>
    </source>
</evidence>
<evidence type="ECO:0000313" key="9">
    <source>
        <dbReference type="EMBL" id="TQL44482.1"/>
    </source>
</evidence>
<evidence type="ECO:0000256" key="4">
    <source>
        <dbReference type="ARBA" id="ARBA00023163"/>
    </source>
</evidence>
<dbReference type="GO" id="GO:0006071">
    <property type="term" value="P:glycerol metabolic process"/>
    <property type="evidence" value="ECO:0007669"/>
    <property type="project" value="UniProtKB-KW"/>
</dbReference>
<dbReference type="InterPro" id="IPR005471">
    <property type="entry name" value="Tscrpt_reg_IclR_N"/>
</dbReference>
<dbReference type="GO" id="GO:0045892">
    <property type="term" value="P:negative regulation of DNA-templated transcription"/>
    <property type="evidence" value="ECO:0007669"/>
    <property type="project" value="TreeGrafter"/>
</dbReference>
<dbReference type="FunFam" id="1.10.10.10:FF:000056">
    <property type="entry name" value="IclR family transcriptional regulator"/>
    <property type="match status" value="1"/>
</dbReference>
<evidence type="ECO:0000313" key="10">
    <source>
        <dbReference type="Proteomes" id="UP000319094"/>
    </source>
</evidence>
<feature type="domain" description="HTH iclR-type" evidence="7">
    <location>
        <begin position="10"/>
        <end position="71"/>
    </location>
</feature>
<protein>
    <recommendedName>
        <fullName evidence="6">Glycerol operon regulatory protein</fullName>
    </recommendedName>
</protein>
<dbReference type="EMBL" id="VFON01000001">
    <property type="protein sequence ID" value="TQL44482.1"/>
    <property type="molecule type" value="Genomic_DNA"/>
</dbReference>
<dbReference type="Gene3D" id="1.10.10.10">
    <property type="entry name" value="Winged helix-like DNA-binding domain superfamily/Winged helix DNA-binding domain"/>
    <property type="match status" value="1"/>
</dbReference>
<proteinExistence type="predicted"/>
<name>A0A542Y8S4_9MICO</name>
<gene>
    <name evidence="9" type="ORF">FB468_2540</name>
</gene>
<dbReference type="Proteomes" id="UP000319094">
    <property type="component" value="Unassembled WGS sequence"/>
</dbReference>
<comment type="caution">
    <text evidence="9">The sequence shown here is derived from an EMBL/GenBank/DDBJ whole genome shotgun (WGS) entry which is preliminary data.</text>
</comment>
<evidence type="ECO:0000259" key="8">
    <source>
        <dbReference type="PROSITE" id="PS51078"/>
    </source>
</evidence>
<keyword evidence="10" id="KW-1185">Reference proteome</keyword>
<keyword evidence="3" id="KW-0238">DNA-binding</keyword>
<dbReference type="SUPFAM" id="SSF46785">
    <property type="entry name" value="Winged helix' DNA-binding domain"/>
    <property type="match status" value="1"/>
</dbReference>
<dbReference type="InterPro" id="IPR036390">
    <property type="entry name" value="WH_DNA-bd_sf"/>
</dbReference>
<dbReference type="GO" id="GO:0003677">
    <property type="term" value="F:DNA binding"/>
    <property type="evidence" value="ECO:0007669"/>
    <property type="project" value="UniProtKB-KW"/>
</dbReference>
<dbReference type="PANTHER" id="PTHR30136">
    <property type="entry name" value="HELIX-TURN-HELIX TRANSCRIPTIONAL REGULATOR, ICLR FAMILY"/>
    <property type="match status" value="1"/>
</dbReference>
<dbReference type="Gene3D" id="3.30.450.40">
    <property type="match status" value="1"/>
</dbReference>
<feature type="domain" description="IclR-ED" evidence="8">
    <location>
        <begin position="67"/>
        <end position="236"/>
    </location>
</feature>
<dbReference type="GO" id="GO:0003700">
    <property type="term" value="F:DNA-binding transcription factor activity"/>
    <property type="evidence" value="ECO:0007669"/>
    <property type="project" value="TreeGrafter"/>
</dbReference>
<dbReference type="InterPro" id="IPR014757">
    <property type="entry name" value="Tscrpt_reg_IclR_C"/>
</dbReference>
<reference evidence="9 10" key="1">
    <citation type="submission" date="2019-06" db="EMBL/GenBank/DDBJ databases">
        <title>Sequencing the genomes of 1000 actinobacteria strains.</title>
        <authorList>
            <person name="Klenk H.-P."/>
        </authorList>
    </citation>
    <scope>NUCLEOTIDE SEQUENCE [LARGE SCALE GENOMIC DNA]</scope>
    <source>
        <strain evidence="9 10">DSM 8803</strain>
    </source>
</reference>
<dbReference type="PROSITE" id="PS51077">
    <property type="entry name" value="HTH_ICLR"/>
    <property type="match status" value="1"/>
</dbReference>
<dbReference type="Pfam" id="PF09339">
    <property type="entry name" value="HTH_IclR"/>
    <property type="match status" value="1"/>
</dbReference>
<evidence type="ECO:0000256" key="1">
    <source>
        <dbReference type="ARBA" id="ARBA00022798"/>
    </source>
</evidence>
<dbReference type="AlphaFoldDB" id="A0A542Y8S4"/>
<keyword evidence="1" id="KW-0319">Glycerol metabolism</keyword>
<organism evidence="9 10">
    <name type="scientific">Leucobacter komagatae</name>
    <dbReference type="NCBI Taxonomy" id="55969"/>
    <lineage>
        <taxon>Bacteria</taxon>
        <taxon>Bacillati</taxon>
        <taxon>Actinomycetota</taxon>
        <taxon>Actinomycetes</taxon>
        <taxon>Micrococcales</taxon>
        <taxon>Microbacteriaceae</taxon>
        <taxon>Leucobacter</taxon>
    </lineage>
</organism>
<keyword evidence="2" id="KW-0805">Transcription regulation</keyword>
<evidence type="ECO:0000256" key="6">
    <source>
        <dbReference type="ARBA" id="ARBA00070406"/>
    </source>
</evidence>
<dbReference type="SMART" id="SM00346">
    <property type="entry name" value="HTH_ICLR"/>
    <property type="match status" value="1"/>
</dbReference>
<keyword evidence="4" id="KW-0804">Transcription</keyword>